<accession>A0A1I8FLP6</accession>
<evidence type="ECO:0000256" key="1">
    <source>
        <dbReference type="SAM" id="MobiDB-lite"/>
    </source>
</evidence>
<dbReference type="InterPro" id="IPR036195">
    <property type="entry name" value="AbfB_ABD_sf"/>
</dbReference>
<dbReference type="WBParaSite" id="maker-unitig_39013-snap-gene-0.1-mRNA-1">
    <property type="protein sequence ID" value="maker-unitig_39013-snap-gene-0.1-mRNA-1"/>
    <property type="gene ID" value="maker-unitig_39013-snap-gene-0.1"/>
</dbReference>
<dbReference type="SUPFAM" id="SSF110221">
    <property type="entry name" value="AbfB domain"/>
    <property type="match status" value="1"/>
</dbReference>
<keyword evidence="2" id="KW-1185">Reference proteome</keyword>
<dbReference type="Proteomes" id="UP000095280">
    <property type="component" value="Unplaced"/>
</dbReference>
<dbReference type="GO" id="GO:0046556">
    <property type="term" value="F:alpha-L-arabinofuranosidase activity"/>
    <property type="evidence" value="ECO:0007669"/>
    <property type="project" value="InterPro"/>
</dbReference>
<evidence type="ECO:0000313" key="2">
    <source>
        <dbReference type="Proteomes" id="UP000095280"/>
    </source>
</evidence>
<feature type="compositionally biased region" description="Basic and acidic residues" evidence="1">
    <location>
        <begin position="352"/>
        <end position="362"/>
    </location>
</feature>
<protein>
    <submittedName>
        <fullName evidence="3">Alpha-carbonic anhydrase domain-containing protein</fullName>
    </submittedName>
</protein>
<dbReference type="GO" id="GO:0046373">
    <property type="term" value="P:L-arabinose metabolic process"/>
    <property type="evidence" value="ECO:0007669"/>
    <property type="project" value="InterPro"/>
</dbReference>
<name>A0A1I8FLP6_9PLAT</name>
<feature type="region of interest" description="Disordered" evidence="1">
    <location>
        <begin position="349"/>
        <end position="368"/>
    </location>
</feature>
<reference evidence="3" key="1">
    <citation type="submission" date="2016-11" db="UniProtKB">
        <authorList>
            <consortium name="WormBaseParasite"/>
        </authorList>
    </citation>
    <scope>IDENTIFICATION</scope>
</reference>
<sequence length="368" mass="40750">MRHRHWQRDQNYPKYSVKAGIDVISTISTPPTAHQTEVRHASSLNGNPRAVSIESAEKPGHFLNTVADHFVVIMSNGYVRLQSLRNPRHYIRQQRVQAAAGTLGRDQAVRPGHSSWKRSTVPSFPCETKAFVYNPAYENARGPHCEFGPPGQRPSPIKNRDGTLQEQVGKVKKIVLGKGWHDERKFIVKNNGHSRQRRSAANTLRRASAASTGFFDATGKALPDSHWRCTSPRRLAGHVIAQVLSNMTELFKPVGHGAAVVSAKGRSSCSSVTCCRRACTRFVNYDGAFTTPSCNPWRAVASLHRLHEDPEGAVLLKFTKTFFDKAKKRPNGGQLPASGRPEIRCSFSNKEASPEEVKKVASETRVVS</sequence>
<organism evidence="2 3">
    <name type="scientific">Macrostomum lignano</name>
    <dbReference type="NCBI Taxonomy" id="282301"/>
    <lineage>
        <taxon>Eukaryota</taxon>
        <taxon>Metazoa</taxon>
        <taxon>Spiralia</taxon>
        <taxon>Lophotrochozoa</taxon>
        <taxon>Platyhelminthes</taxon>
        <taxon>Rhabditophora</taxon>
        <taxon>Macrostomorpha</taxon>
        <taxon>Macrostomida</taxon>
        <taxon>Macrostomidae</taxon>
        <taxon>Macrostomum</taxon>
    </lineage>
</organism>
<evidence type="ECO:0000313" key="3">
    <source>
        <dbReference type="WBParaSite" id="maker-unitig_39013-snap-gene-0.1-mRNA-1"/>
    </source>
</evidence>
<dbReference type="AlphaFoldDB" id="A0A1I8FLP6"/>
<proteinExistence type="predicted"/>